<evidence type="ECO:0000256" key="7">
    <source>
        <dbReference type="ARBA" id="ARBA00023065"/>
    </source>
</evidence>
<protein>
    <recommendedName>
        <fullName evidence="9">ABC transporter domain-containing protein</fullName>
    </recommendedName>
</protein>
<dbReference type="EMBL" id="NEVH01005923">
    <property type="protein sequence ID" value="PNF38080.1"/>
    <property type="molecule type" value="Genomic_DNA"/>
</dbReference>
<evidence type="ECO:0000313" key="10">
    <source>
        <dbReference type="EMBL" id="PNF38080.1"/>
    </source>
</evidence>
<keyword evidence="11" id="KW-1185">Reference proteome</keyword>
<dbReference type="GO" id="GO:0005524">
    <property type="term" value="F:ATP binding"/>
    <property type="evidence" value="ECO:0007669"/>
    <property type="project" value="UniProtKB-KW"/>
</dbReference>
<keyword evidence="4" id="KW-0547">Nucleotide-binding</keyword>
<keyword evidence="3" id="KW-0410">Iron transport</keyword>
<evidence type="ECO:0000256" key="4">
    <source>
        <dbReference type="ARBA" id="ARBA00022741"/>
    </source>
</evidence>
<dbReference type="AlphaFoldDB" id="A0A2J7RB81"/>
<keyword evidence="5" id="KW-0067">ATP-binding</keyword>
<gene>
    <name evidence="10" type="ORF">B7P43_CG16071</name>
</gene>
<organism evidence="10 11">
    <name type="scientific">Cryptotermes secundus</name>
    <dbReference type="NCBI Taxonomy" id="105785"/>
    <lineage>
        <taxon>Eukaryota</taxon>
        <taxon>Metazoa</taxon>
        <taxon>Ecdysozoa</taxon>
        <taxon>Arthropoda</taxon>
        <taxon>Hexapoda</taxon>
        <taxon>Insecta</taxon>
        <taxon>Pterygota</taxon>
        <taxon>Neoptera</taxon>
        <taxon>Polyneoptera</taxon>
        <taxon>Dictyoptera</taxon>
        <taxon>Blattodea</taxon>
        <taxon>Blattoidea</taxon>
        <taxon>Termitoidae</taxon>
        <taxon>Kalotermitidae</taxon>
        <taxon>Cryptotermitinae</taxon>
        <taxon>Cryptotermes</taxon>
    </lineage>
</organism>
<comment type="caution">
    <text evidence="10">The sequence shown here is derived from an EMBL/GenBank/DDBJ whole genome shotgun (WGS) entry which is preliminary data.</text>
</comment>
<evidence type="ECO:0000256" key="8">
    <source>
        <dbReference type="ARBA" id="ARBA00023136"/>
    </source>
</evidence>
<proteinExistence type="predicted"/>
<evidence type="ECO:0000256" key="2">
    <source>
        <dbReference type="ARBA" id="ARBA00022475"/>
    </source>
</evidence>
<dbReference type="Proteomes" id="UP000235965">
    <property type="component" value="Unassembled WGS sequence"/>
</dbReference>
<dbReference type="InterPro" id="IPR017871">
    <property type="entry name" value="ABC_transporter-like_CS"/>
</dbReference>
<dbReference type="SUPFAM" id="SSF52540">
    <property type="entry name" value="P-loop containing nucleoside triphosphate hydrolases"/>
    <property type="match status" value="1"/>
</dbReference>
<dbReference type="CDD" id="cd03259">
    <property type="entry name" value="ABC_Carb_Solutes_like"/>
    <property type="match status" value="1"/>
</dbReference>
<dbReference type="PROSITE" id="PS00211">
    <property type="entry name" value="ABC_TRANSPORTER_1"/>
    <property type="match status" value="1"/>
</dbReference>
<dbReference type="SMART" id="SM00382">
    <property type="entry name" value="AAA"/>
    <property type="match status" value="1"/>
</dbReference>
<dbReference type="GO" id="GO:0016887">
    <property type="term" value="F:ATP hydrolysis activity"/>
    <property type="evidence" value="ECO:0007669"/>
    <property type="project" value="InterPro"/>
</dbReference>
<dbReference type="InterPro" id="IPR050093">
    <property type="entry name" value="ABC_SmlMolc_Importer"/>
</dbReference>
<dbReference type="GO" id="GO:0015408">
    <property type="term" value="F:ABC-type ferric iron transporter activity"/>
    <property type="evidence" value="ECO:0007669"/>
    <property type="project" value="InterPro"/>
</dbReference>
<dbReference type="PANTHER" id="PTHR42781:SF4">
    <property type="entry name" value="SPERMIDINE_PUTRESCINE IMPORT ATP-BINDING PROTEIN POTA"/>
    <property type="match status" value="1"/>
</dbReference>
<dbReference type="InterPro" id="IPR003593">
    <property type="entry name" value="AAA+_ATPase"/>
</dbReference>
<dbReference type="PANTHER" id="PTHR42781">
    <property type="entry name" value="SPERMIDINE/PUTRESCINE IMPORT ATP-BINDING PROTEIN POTA"/>
    <property type="match status" value="1"/>
</dbReference>
<dbReference type="PROSITE" id="PS50893">
    <property type="entry name" value="ABC_TRANSPORTER_2"/>
    <property type="match status" value="1"/>
</dbReference>
<evidence type="ECO:0000256" key="6">
    <source>
        <dbReference type="ARBA" id="ARBA00023004"/>
    </source>
</evidence>
<keyword evidence="1" id="KW-0813">Transport</keyword>
<keyword evidence="7" id="KW-0406">Ion transport</keyword>
<dbReference type="InterPro" id="IPR003439">
    <property type="entry name" value="ABC_transporter-like_ATP-bd"/>
</dbReference>
<dbReference type="InterPro" id="IPR027417">
    <property type="entry name" value="P-loop_NTPase"/>
</dbReference>
<dbReference type="InParanoid" id="A0A2J7RB81"/>
<dbReference type="STRING" id="105785.A0A2J7RB81"/>
<evidence type="ECO:0000256" key="3">
    <source>
        <dbReference type="ARBA" id="ARBA00022496"/>
    </source>
</evidence>
<evidence type="ECO:0000256" key="1">
    <source>
        <dbReference type="ARBA" id="ARBA00022448"/>
    </source>
</evidence>
<dbReference type="Pfam" id="PF00005">
    <property type="entry name" value="ABC_tran"/>
    <property type="match status" value="1"/>
</dbReference>
<keyword evidence="8" id="KW-0472">Membrane</keyword>
<keyword evidence="6" id="KW-0408">Iron</keyword>
<evidence type="ECO:0000313" key="11">
    <source>
        <dbReference type="Proteomes" id="UP000235965"/>
    </source>
</evidence>
<dbReference type="GO" id="GO:0016020">
    <property type="term" value="C:membrane"/>
    <property type="evidence" value="ECO:0007669"/>
    <property type="project" value="InterPro"/>
</dbReference>
<evidence type="ECO:0000259" key="9">
    <source>
        <dbReference type="PROSITE" id="PS50893"/>
    </source>
</evidence>
<sequence>MLVNNISYSYNNQDNFTLSNINIEIKRGNVACLLGHSGCGKSTILKLIAGIENPKSGTIFINDRLVASSHTSIAIEHRNVGLIFQHSALFPHKTVVENITFAIHLEILKLLNIEKYENMYPNALSGGQQQLVAIARVMAQNPDVVLLDEPFSNLDILSKCRIRHHILSLFSSKNTPVLMVTHDPQEALNVADFIYVMKSGKIIQSGVSSDIYIIVLKIIR</sequence>
<accession>A0A2J7RB81</accession>
<name>A0A2J7RB81_9NEOP</name>
<dbReference type="InterPro" id="IPR015853">
    <property type="entry name" value="ABC_transpr_FbpC"/>
</dbReference>
<reference evidence="10 11" key="1">
    <citation type="submission" date="2017-12" db="EMBL/GenBank/DDBJ databases">
        <title>Hemimetabolous genomes reveal molecular basis of termite eusociality.</title>
        <authorList>
            <person name="Harrison M.C."/>
            <person name="Jongepier E."/>
            <person name="Robertson H.M."/>
            <person name="Arning N."/>
            <person name="Bitard-Feildel T."/>
            <person name="Chao H."/>
            <person name="Childers C.P."/>
            <person name="Dinh H."/>
            <person name="Doddapaneni H."/>
            <person name="Dugan S."/>
            <person name="Gowin J."/>
            <person name="Greiner C."/>
            <person name="Han Y."/>
            <person name="Hu H."/>
            <person name="Hughes D.S.T."/>
            <person name="Huylmans A.-K."/>
            <person name="Kemena C."/>
            <person name="Kremer L.P.M."/>
            <person name="Lee S.L."/>
            <person name="Lopez-Ezquerra A."/>
            <person name="Mallet L."/>
            <person name="Monroy-Kuhn J.M."/>
            <person name="Moser A."/>
            <person name="Murali S.C."/>
            <person name="Muzny D.M."/>
            <person name="Otani S."/>
            <person name="Piulachs M.-D."/>
            <person name="Poelchau M."/>
            <person name="Qu J."/>
            <person name="Schaub F."/>
            <person name="Wada-Katsumata A."/>
            <person name="Worley K.C."/>
            <person name="Xie Q."/>
            <person name="Ylla G."/>
            <person name="Poulsen M."/>
            <person name="Gibbs R.A."/>
            <person name="Schal C."/>
            <person name="Richards S."/>
            <person name="Belles X."/>
            <person name="Korb J."/>
            <person name="Bornberg-Bauer E."/>
        </authorList>
    </citation>
    <scope>NUCLEOTIDE SEQUENCE [LARGE SCALE GENOMIC DNA]</scope>
    <source>
        <tissue evidence="10">Whole body</tissue>
    </source>
</reference>
<keyword evidence="2" id="KW-1003">Cell membrane</keyword>
<dbReference type="Gene3D" id="3.40.50.300">
    <property type="entry name" value="P-loop containing nucleotide triphosphate hydrolases"/>
    <property type="match status" value="1"/>
</dbReference>
<evidence type="ECO:0000256" key="5">
    <source>
        <dbReference type="ARBA" id="ARBA00022840"/>
    </source>
</evidence>
<feature type="domain" description="ABC transporter" evidence="9">
    <location>
        <begin position="1"/>
        <end position="218"/>
    </location>
</feature>